<dbReference type="InterPro" id="IPR011004">
    <property type="entry name" value="Trimer_LpxA-like_sf"/>
</dbReference>
<keyword evidence="7" id="KW-1185">Reference proteome</keyword>
<evidence type="ECO:0000313" key="6">
    <source>
        <dbReference type="EMBL" id="MSU91606.1"/>
    </source>
</evidence>
<keyword evidence="3" id="KW-0677">Repeat</keyword>
<dbReference type="InterPro" id="IPR001451">
    <property type="entry name" value="Hexapep"/>
</dbReference>
<keyword evidence="5" id="KW-0012">Acyltransferase</keyword>
<dbReference type="RefSeq" id="WP_154448935.1">
    <property type="nucleotide sequence ID" value="NZ_WIND01000022.1"/>
</dbReference>
<dbReference type="PANTHER" id="PTHR43300:SF11">
    <property type="entry name" value="ACETYLTRANSFERASE RV3034C-RELATED"/>
    <property type="match status" value="1"/>
</dbReference>
<comment type="caution">
    <text evidence="6">The sequence shown here is derived from an EMBL/GenBank/DDBJ whole genome shotgun (WGS) entry which is preliminary data.</text>
</comment>
<evidence type="ECO:0000256" key="2">
    <source>
        <dbReference type="ARBA" id="ARBA00022679"/>
    </source>
</evidence>
<dbReference type="AlphaFoldDB" id="A0A6L5Z4X7"/>
<accession>A0A6L5Z4X7</accession>
<dbReference type="PROSITE" id="PS00101">
    <property type="entry name" value="HEXAPEP_TRANSFERASES"/>
    <property type="match status" value="1"/>
</dbReference>
<dbReference type="InterPro" id="IPR018357">
    <property type="entry name" value="Hexapep_transf_CS"/>
</dbReference>
<evidence type="ECO:0000256" key="5">
    <source>
        <dbReference type="ARBA" id="ARBA00023315"/>
    </source>
</evidence>
<comment type="similarity">
    <text evidence="1">Belongs to the transferase hexapeptide repeat family.</text>
</comment>
<evidence type="ECO:0000256" key="4">
    <source>
        <dbReference type="ARBA" id="ARBA00023251"/>
    </source>
</evidence>
<dbReference type="FunFam" id="2.160.10.10:FF:000037">
    <property type="entry name" value="Streptogramin A acetyltransferase"/>
    <property type="match status" value="1"/>
</dbReference>
<dbReference type="Gene3D" id="2.160.10.10">
    <property type="entry name" value="Hexapeptide repeat proteins"/>
    <property type="match status" value="1"/>
</dbReference>
<dbReference type="GO" id="GO:0016746">
    <property type="term" value="F:acyltransferase activity"/>
    <property type="evidence" value="ECO:0007669"/>
    <property type="project" value="UniProtKB-KW"/>
</dbReference>
<dbReference type="GO" id="GO:0046677">
    <property type="term" value="P:response to antibiotic"/>
    <property type="evidence" value="ECO:0007669"/>
    <property type="project" value="UniProtKB-KW"/>
</dbReference>
<dbReference type="CDD" id="cd03349">
    <property type="entry name" value="LbH_XAT"/>
    <property type="match status" value="1"/>
</dbReference>
<proteinExistence type="inferred from homology"/>
<dbReference type="EMBL" id="WIND01000022">
    <property type="protein sequence ID" value="MSU91606.1"/>
    <property type="molecule type" value="Genomic_DNA"/>
</dbReference>
<protein>
    <submittedName>
        <fullName evidence="6">Chloramphenicol acetyltransferase</fullName>
    </submittedName>
</protein>
<dbReference type="Pfam" id="PF00132">
    <property type="entry name" value="Hexapep"/>
    <property type="match status" value="1"/>
</dbReference>
<gene>
    <name evidence="6" type="ORF">GE300_18670</name>
</gene>
<reference evidence="6 7" key="1">
    <citation type="submission" date="2019-10" db="EMBL/GenBank/DDBJ databases">
        <title>Cognatihalovulum marinum gen. nov. sp. nov., a new member of the family Rhodobacteraceae isolated from deep seawater of the Northwest Indian Ocean.</title>
        <authorList>
            <person name="Ruan C."/>
            <person name="Wang J."/>
            <person name="Zheng X."/>
            <person name="Song L."/>
            <person name="Zhu Y."/>
            <person name="Huang Y."/>
            <person name="Lu Z."/>
            <person name="Du W."/>
            <person name="Huang L."/>
            <person name="Dai X."/>
        </authorList>
    </citation>
    <scope>NUCLEOTIDE SEQUENCE [LARGE SCALE GENOMIC DNA]</scope>
    <source>
        <strain evidence="6 7">2CG4</strain>
    </source>
</reference>
<evidence type="ECO:0000256" key="3">
    <source>
        <dbReference type="ARBA" id="ARBA00022737"/>
    </source>
</evidence>
<sequence>MNGPSPDTLHPMQGYPRVTYLRPLAEGRANVEVGAYSYYDDPHEPEKFFERNVLHHFDFVGDKLVIGPFCAIATGVQIFMNGGTHAMDGFSTYPFNIFGGGWERGFDPASWASGNKGDTVIGADVWIGHQAVLMPGVSIGAGAIVAARSVVAGDVAPYAVVAGNPAREVRRRFDAATVARLLELAWWDWPADRITRNLDAIRGADLAALEAAR</sequence>
<evidence type="ECO:0000313" key="7">
    <source>
        <dbReference type="Proteomes" id="UP000474957"/>
    </source>
</evidence>
<keyword evidence="2 6" id="KW-0808">Transferase</keyword>
<dbReference type="Proteomes" id="UP000474957">
    <property type="component" value="Unassembled WGS sequence"/>
</dbReference>
<organism evidence="6 7">
    <name type="scientific">Halovulum marinum</name>
    <dbReference type="NCBI Taxonomy" id="2662447"/>
    <lineage>
        <taxon>Bacteria</taxon>
        <taxon>Pseudomonadati</taxon>
        <taxon>Pseudomonadota</taxon>
        <taxon>Alphaproteobacteria</taxon>
        <taxon>Rhodobacterales</taxon>
        <taxon>Paracoccaceae</taxon>
        <taxon>Halovulum</taxon>
    </lineage>
</organism>
<dbReference type="InterPro" id="IPR050179">
    <property type="entry name" value="Trans_hexapeptide_repeat"/>
</dbReference>
<evidence type="ECO:0000256" key="1">
    <source>
        <dbReference type="ARBA" id="ARBA00007274"/>
    </source>
</evidence>
<dbReference type="SUPFAM" id="SSF51161">
    <property type="entry name" value="Trimeric LpxA-like enzymes"/>
    <property type="match status" value="1"/>
</dbReference>
<dbReference type="PANTHER" id="PTHR43300">
    <property type="entry name" value="ACETYLTRANSFERASE"/>
    <property type="match status" value="1"/>
</dbReference>
<keyword evidence="4" id="KW-0046">Antibiotic resistance</keyword>
<name>A0A6L5Z4X7_9RHOB</name>